<reference evidence="1 2" key="1">
    <citation type="submission" date="2018-06" db="EMBL/GenBank/DDBJ databases">
        <title>Spirosoma sp. HMF3257 Genome sequencing and assembly.</title>
        <authorList>
            <person name="Kang H."/>
            <person name="Cha I."/>
            <person name="Kim H."/>
            <person name="Kang J."/>
            <person name="Joh K."/>
        </authorList>
    </citation>
    <scope>NUCLEOTIDE SEQUENCE [LARGE SCALE GENOMIC DNA]</scope>
    <source>
        <strain evidence="1 2">HMF3257</strain>
    </source>
</reference>
<name>A0A327NG72_9BACT</name>
<evidence type="ECO:0000313" key="2">
    <source>
        <dbReference type="Proteomes" id="UP000249016"/>
    </source>
</evidence>
<dbReference type="EMBL" id="QLII01000001">
    <property type="protein sequence ID" value="RAI73825.1"/>
    <property type="molecule type" value="Genomic_DNA"/>
</dbReference>
<evidence type="ECO:0000313" key="1">
    <source>
        <dbReference type="EMBL" id="RAI73825.1"/>
    </source>
</evidence>
<sequence>MADSQHNGFIHLQASSSTELVEELRALSHPPKTLSLTAFMIRFATHLNNKRGELVRTDTTDHFIDDLTRAGYIKISPRHQ</sequence>
<keyword evidence="2" id="KW-1185">Reference proteome</keyword>
<accession>A0A327NG72</accession>
<dbReference type="Proteomes" id="UP000249016">
    <property type="component" value="Unassembled WGS sequence"/>
</dbReference>
<comment type="caution">
    <text evidence="1">The sequence shown here is derived from an EMBL/GenBank/DDBJ whole genome shotgun (WGS) entry which is preliminary data.</text>
</comment>
<proteinExistence type="predicted"/>
<gene>
    <name evidence="1" type="ORF">HMF3257_04355</name>
</gene>
<dbReference type="OrthoDB" id="886535at2"/>
<dbReference type="RefSeq" id="WP_111340698.1">
    <property type="nucleotide sequence ID" value="NZ_QLII01000001.1"/>
</dbReference>
<dbReference type="AlphaFoldDB" id="A0A327NG72"/>
<protein>
    <submittedName>
        <fullName evidence="1">Uncharacterized protein</fullName>
    </submittedName>
</protein>
<organism evidence="1 2">
    <name type="scientific">Spirosoma telluris</name>
    <dbReference type="NCBI Taxonomy" id="2183553"/>
    <lineage>
        <taxon>Bacteria</taxon>
        <taxon>Pseudomonadati</taxon>
        <taxon>Bacteroidota</taxon>
        <taxon>Cytophagia</taxon>
        <taxon>Cytophagales</taxon>
        <taxon>Cytophagaceae</taxon>
        <taxon>Spirosoma</taxon>
    </lineage>
</organism>